<feature type="transmembrane region" description="Helical" evidence="18">
    <location>
        <begin position="295"/>
        <end position="314"/>
    </location>
</feature>
<comment type="subcellular location">
    <subcellularLocation>
        <location evidence="1">Membrane</location>
        <topology evidence="1">Multi-pass membrane protein</topology>
    </subcellularLocation>
</comment>
<evidence type="ECO:0000256" key="6">
    <source>
        <dbReference type="ARBA" id="ARBA00022568"/>
    </source>
</evidence>
<dbReference type="FunFam" id="1.20.1420.30:FF:000009">
    <property type="entry name" value="sodium/potassium/calcium exchanger 5 isoform X2"/>
    <property type="match status" value="1"/>
</dbReference>
<feature type="transmembrane region" description="Helical" evidence="18">
    <location>
        <begin position="559"/>
        <end position="582"/>
    </location>
</feature>
<evidence type="ECO:0000256" key="9">
    <source>
        <dbReference type="ARBA" id="ARBA00022837"/>
    </source>
</evidence>
<dbReference type="GO" id="GO:0006874">
    <property type="term" value="P:intracellular calcium ion homeostasis"/>
    <property type="evidence" value="ECO:0007669"/>
    <property type="project" value="TreeGrafter"/>
</dbReference>
<evidence type="ECO:0000256" key="17">
    <source>
        <dbReference type="SAM" id="MobiDB-lite"/>
    </source>
</evidence>
<feature type="transmembrane region" description="Helical" evidence="18">
    <location>
        <begin position="594"/>
        <end position="617"/>
    </location>
</feature>
<protein>
    <submittedName>
        <fullName evidence="21">Na_Ca_ex domain-containing protein</fullName>
    </submittedName>
</protein>
<evidence type="ECO:0000256" key="12">
    <source>
        <dbReference type="ARBA" id="ARBA00022989"/>
    </source>
</evidence>
<evidence type="ECO:0000256" key="13">
    <source>
        <dbReference type="ARBA" id="ARBA00023053"/>
    </source>
</evidence>
<keyword evidence="13" id="KW-0915">Sodium</keyword>
<feature type="transmembrane region" description="Helical" evidence="18">
    <location>
        <begin position="629"/>
        <end position="652"/>
    </location>
</feature>
<keyword evidence="8" id="KW-0732">Signal</keyword>
<organism evidence="20 21">
    <name type="scientific">Macrostomum lignano</name>
    <dbReference type="NCBI Taxonomy" id="282301"/>
    <lineage>
        <taxon>Eukaryota</taxon>
        <taxon>Metazoa</taxon>
        <taxon>Spiralia</taxon>
        <taxon>Lophotrochozoa</taxon>
        <taxon>Platyhelminthes</taxon>
        <taxon>Rhabditophora</taxon>
        <taxon>Macrostomorpha</taxon>
        <taxon>Macrostomida</taxon>
        <taxon>Macrostomidae</taxon>
        <taxon>Macrostomum</taxon>
    </lineage>
</organism>
<dbReference type="PANTHER" id="PTHR10846">
    <property type="entry name" value="SODIUM/POTASSIUM/CALCIUM EXCHANGER"/>
    <property type="match status" value="1"/>
</dbReference>
<evidence type="ECO:0000256" key="10">
    <source>
        <dbReference type="ARBA" id="ARBA00022847"/>
    </source>
</evidence>
<evidence type="ECO:0000256" key="11">
    <source>
        <dbReference type="ARBA" id="ARBA00022958"/>
    </source>
</evidence>
<keyword evidence="3" id="KW-0813">Transport</keyword>
<keyword evidence="7 18" id="KW-0812">Transmembrane</keyword>
<feature type="compositionally biased region" description="Acidic residues" evidence="17">
    <location>
        <begin position="363"/>
        <end position="376"/>
    </location>
</feature>
<feature type="domain" description="Sodium/calcium exchanger membrane region" evidence="19">
    <location>
        <begin position="198"/>
        <end position="338"/>
    </location>
</feature>
<keyword evidence="16" id="KW-0739">Sodium transport</keyword>
<evidence type="ECO:0000256" key="8">
    <source>
        <dbReference type="ARBA" id="ARBA00022729"/>
    </source>
</evidence>
<evidence type="ECO:0000256" key="4">
    <source>
        <dbReference type="ARBA" id="ARBA00022449"/>
    </source>
</evidence>
<dbReference type="InterPro" id="IPR044880">
    <property type="entry name" value="NCX_ion-bd_dom_sf"/>
</dbReference>
<keyword evidence="11" id="KW-0630">Potassium</keyword>
<keyword evidence="14" id="KW-0406">Ion transport</keyword>
<proteinExistence type="inferred from homology"/>
<evidence type="ECO:0000256" key="18">
    <source>
        <dbReference type="SAM" id="Phobius"/>
    </source>
</evidence>
<dbReference type="GO" id="GO:0005886">
    <property type="term" value="C:plasma membrane"/>
    <property type="evidence" value="ECO:0007669"/>
    <property type="project" value="TreeGrafter"/>
</dbReference>
<dbReference type="NCBIfam" id="TIGR00367">
    <property type="entry name" value="calcium/sodium antiporter"/>
    <property type="match status" value="1"/>
</dbReference>
<comment type="similarity">
    <text evidence="2">Belongs to the Ca(2+):cation antiporter (CaCA) (TC 2.A.19) family. SLC24A subfamily.</text>
</comment>
<evidence type="ECO:0000256" key="14">
    <source>
        <dbReference type="ARBA" id="ARBA00023065"/>
    </source>
</evidence>
<dbReference type="GO" id="GO:0005262">
    <property type="term" value="F:calcium channel activity"/>
    <property type="evidence" value="ECO:0007669"/>
    <property type="project" value="TreeGrafter"/>
</dbReference>
<dbReference type="InterPro" id="IPR004837">
    <property type="entry name" value="NaCa_Exmemb"/>
</dbReference>
<evidence type="ECO:0000256" key="1">
    <source>
        <dbReference type="ARBA" id="ARBA00004141"/>
    </source>
</evidence>
<dbReference type="WBParaSite" id="maker-uti_cns_0011415-snap-gene-0.3-mRNA-1">
    <property type="protein sequence ID" value="maker-uti_cns_0011415-snap-gene-0.3-mRNA-1"/>
    <property type="gene ID" value="maker-uti_cns_0011415-snap-gene-0.3"/>
</dbReference>
<dbReference type="Pfam" id="PF01699">
    <property type="entry name" value="Na_Ca_ex"/>
    <property type="match status" value="2"/>
</dbReference>
<feature type="region of interest" description="Disordered" evidence="17">
    <location>
        <begin position="470"/>
        <end position="526"/>
    </location>
</feature>
<keyword evidence="10" id="KW-0769">Symport</keyword>
<feature type="transmembrane region" description="Helical" evidence="18">
    <location>
        <begin position="262"/>
        <end position="283"/>
    </location>
</feature>
<feature type="domain" description="Sodium/calcium exchanger membrane region" evidence="19">
    <location>
        <begin position="596"/>
        <end position="758"/>
    </location>
</feature>
<accession>A0A1I8ID26</accession>
<feature type="transmembrane region" description="Helical" evidence="18">
    <location>
        <begin position="741"/>
        <end position="758"/>
    </location>
</feature>
<keyword evidence="9" id="KW-0106">Calcium</keyword>
<evidence type="ECO:0000256" key="16">
    <source>
        <dbReference type="ARBA" id="ARBA00023201"/>
    </source>
</evidence>
<keyword evidence="12 18" id="KW-1133">Transmembrane helix</keyword>
<evidence type="ECO:0000313" key="21">
    <source>
        <dbReference type="WBParaSite" id="maker-uti_cns_0011415-snap-gene-0.3-mRNA-1"/>
    </source>
</evidence>
<feature type="compositionally biased region" description="Basic and acidic residues" evidence="17">
    <location>
        <begin position="419"/>
        <end position="439"/>
    </location>
</feature>
<dbReference type="PANTHER" id="PTHR10846:SF8">
    <property type="entry name" value="INNER MEMBRANE PROTEIN YRBG"/>
    <property type="match status" value="1"/>
</dbReference>
<evidence type="ECO:0000256" key="2">
    <source>
        <dbReference type="ARBA" id="ARBA00005364"/>
    </source>
</evidence>
<name>A0A1I8ID26_9PLAT</name>
<dbReference type="GO" id="GO:0015293">
    <property type="term" value="F:symporter activity"/>
    <property type="evidence" value="ECO:0007669"/>
    <property type="project" value="UniProtKB-KW"/>
</dbReference>
<feature type="compositionally biased region" description="Polar residues" evidence="17">
    <location>
        <begin position="407"/>
        <end position="417"/>
    </location>
</feature>
<evidence type="ECO:0000259" key="19">
    <source>
        <dbReference type="Pfam" id="PF01699"/>
    </source>
</evidence>
<keyword evidence="15 18" id="KW-0472">Membrane</keyword>
<keyword evidence="20" id="KW-1185">Reference proteome</keyword>
<dbReference type="AlphaFoldDB" id="A0A1I8ID26"/>
<sequence length="768" mass="84005">RQRARDDDEEALTVPKVLGQNSFFSPRPLTIEPVGEVRDLVQGTGSAGAQHRLCSMARLFRATARKGQWNRALDYGKAPLVCCLISMCLITCLWLASRSATAGIILRRLHGDDQMAKVGVGRSIRQPSVAAAAAAAAAAPGSRRLLSASSSSSDPNATYYNYKCERKNSSTKAVVAWETCDTEKATGNLGGWIVLYIVCTIIIFIAVAIVCDDFFVPSLEIISEKLNLSEDVAGATFMAAGSSAPELFSSVAAVAFDSDAGVGTIAGSAVFNLLVIISLTAAFAGKVLHLDWRPLVRDSIFYLISIIYFIVMMYDSVVQIWDAVVLLVLYIVYIVLMVLNPRLMNKLAELEKKCRCQCRVEPAEDEEQQAGDEEPQPEPGRRASVMSASSVHSQERRHFRHDRRNSVLLNLHSSPSGLRTERRESVGQSTHDLKTEACIIPEEKQSADVDLGTHEVKFNFQDFDSSTATLKEEDSTGANSNGGDWAVANGNDNTKKKKKPGSQQTSEDDDADGNGEGEGENDDDDDDDARIPCCACCACCPDIRGAPPKKSETMTAAKWAIYVLKWIVFVLAFPFLCLFSWTVPECSKEHLKKFFIVSFLISVLWIAALSFGMVTVVARLGCLLGVDTFVMSLVVLAAGTSVPDLLSSIIVARDGFGDMAVSNAIGSNVFDINMGLGLPFFIRLCINKIEPLDMFSDDERRSYCEGHMNFIPHVKFGVILIILLVLAFTVISIAKFRLGKIIGVSFFCTYVAFLVYAFCQEFLCEYNC</sequence>
<evidence type="ECO:0000256" key="5">
    <source>
        <dbReference type="ARBA" id="ARBA00022538"/>
    </source>
</evidence>
<evidence type="ECO:0000256" key="7">
    <source>
        <dbReference type="ARBA" id="ARBA00022692"/>
    </source>
</evidence>
<reference evidence="21" key="1">
    <citation type="submission" date="2016-11" db="UniProtKB">
        <authorList>
            <consortium name="WormBaseParasite"/>
        </authorList>
    </citation>
    <scope>IDENTIFICATION</scope>
</reference>
<feature type="compositionally biased region" description="Acidic residues" evidence="17">
    <location>
        <begin position="506"/>
        <end position="526"/>
    </location>
</feature>
<dbReference type="Gene3D" id="1.20.1420.30">
    <property type="entry name" value="NCX, central ion-binding region"/>
    <property type="match status" value="2"/>
</dbReference>
<keyword evidence="4" id="KW-0050">Antiport</keyword>
<feature type="transmembrane region" description="Helical" evidence="18">
    <location>
        <begin position="320"/>
        <end position="339"/>
    </location>
</feature>
<evidence type="ECO:0000313" key="20">
    <source>
        <dbReference type="Proteomes" id="UP000095280"/>
    </source>
</evidence>
<feature type="transmembrane region" description="Helical" evidence="18">
    <location>
        <begin position="716"/>
        <end position="734"/>
    </location>
</feature>
<feature type="transmembrane region" description="Helical" evidence="18">
    <location>
        <begin position="193"/>
        <end position="211"/>
    </location>
</feature>
<keyword evidence="5" id="KW-0633">Potassium transport</keyword>
<dbReference type="InterPro" id="IPR004481">
    <property type="entry name" value="K/Na/Ca-exchanger"/>
</dbReference>
<dbReference type="GO" id="GO:0008273">
    <property type="term" value="F:calcium, potassium:sodium antiporter activity"/>
    <property type="evidence" value="ECO:0007669"/>
    <property type="project" value="TreeGrafter"/>
</dbReference>
<feature type="region of interest" description="Disordered" evidence="17">
    <location>
        <begin position="362"/>
        <end position="439"/>
    </location>
</feature>
<evidence type="ECO:0000256" key="15">
    <source>
        <dbReference type="ARBA" id="ARBA00023136"/>
    </source>
</evidence>
<keyword evidence="6" id="KW-0109">Calcium transport</keyword>
<dbReference type="Proteomes" id="UP000095280">
    <property type="component" value="Unplaced"/>
</dbReference>
<evidence type="ECO:0000256" key="3">
    <source>
        <dbReference type="ARBA" id="ARBA00022448"/>
    </source>
</evidence>